<dbReference type="Gene3D" id="3.40.50.720">
    <property type="entry name" value="NAD(P)-binding Rossmann-like Domain"/>
    <property type="match status" value="1"/>
</dbReference>
<sequence>MTETEHNAEQRDAERGAEAAPTIFMTGGSRGIGLAIATKLAAGGAKVALMAKTDTPDPRLPGTVHTAAAQIEEAGGQALPIIGDVRDDVAVGEAIARTAERFGGIDIVVNNASAIALQGFGELSMKRYDLMQDINARGTFSVLSHAREHLLKSARPRVLTLSPPLALEPQWLAEYAPYTLSKFAMTMLTVGFAEQHRAEGVAASCLWPQTLIATAAVQNVVAGDEGMKSARRPEIMADAAARVLSMSADEANGQCFVDEAVLRDAGTSDFSQYLFEGATEESLEKDLFL</sequence>
<evidence type="ECO:0000313" key="7">
    <source>
        <dbReference type="EMBL" id="SLN00991.1"/>
    </source>
</evidence>
<dbReference type="EMBL" id="FWFF01000020">
    <property type="protein sequence ID" value="SLN00991.1"/>
    <property type="molecule type" value="Genomic_DNA"/>
</dbReference>
<dbReference type="AlphaFoldDB" id="A0A1X6XNZ1"/>
<evidence type="ECO:0000256" key="3">
    <source>
        <dbReference type="ARBA" id="ARBA00022857"/>
    </source>
</evidence>
<protein>
    <submittedName>
        <fullName evidence="7">Short-chain dehydrogenase/reductase SDR</fullName>
    </submittedName>
</protein>
<dbReference type="InterPro" id="IPR051935">
    <property type="entry name" value="HSDL2"/>
</dbReference>
<dbReference type="PRINTS" id="PR00081">
    <property type="entry name" value="GDHRDH"/>
</dbReference>
<evidence type="ECO:0000256" key="1">
    <source>
        <dbReference type="ARBA" id="ARBA00004275"/>
    </source>
</evidence>
<proteinExistence type="inferred from homology"/>
<keyword evidence="8" id="KW-1185">Reference proteome</keyword>
<keyword evidence="5" id="KW-0576">Peroxisome</keyword>
<keyword evidence="4" id="KW-0560">Oxidoreductase</keyword>
<dbReference type="InterPro" id="IPR002347">
    <property type="entry name" value="SDR_fam"/>
</dbReference>
<comment type="subcellular location">
    <subcellularLocation>
        <location evidence="1">Peroxisome</location>
    </subcellularLocation>
</comment>
<dbReference type="SUPFAM" id="SSF51735">
    <property type="entry name" value="NAD(P)-binding Rossmann-fold domains"/>
    <property type="match status" value="1"/>
</dbReference>
<evidence type="ECO:0000256" key="6">
    <source>
        <dbReference type="SAM" id="MobiDB-lite"/>
    </source>
</evidence>
<evidence type="ECO:0000256" key="4">
    <source>
        <dbReference type="ARBA" id="ARBA00023002"/>
    </source>
</evidence>
<gene>
    <name evidence="7" type="ORF">FM105_13970</name>
</gene>
<dbReference type="PANTHER" id="PTHR42808">
    <property type="entry name" value="HYDROXYSTEROID DEHYDROGENASE-LIKE PROTEIN 2"/>
    <property type="match status" value="1"/>
</dbReference>
<feature type="compositionally biased region" description="Basic and acidic residues" evidence="6">
    <location>
        <begin position="1"/>
        <end position="17"/>
    </location>
</feature>
<dbReference type="Proteomes" id="UP000196581">
    <property type="component" value="Unassembled WGS sequence"/>
</dbReference>
<name>A0A1X6XNZ1_9MICO</name>
<dbReference type="Pfam" id="PF00106">
    <property type="entry name" value="adh_short"/>
    <property type="match status" value="1"/>
</dbReference>
<accession>A0A1X6XNZ1</accession>
<comment type="similarity">
    <text evidence="2">Belongs to the short-chain dehydrogenases/reductases (SDR) family.</text>
</comment>
<organism evidence="7 8">
    <name type="scientific">Brevibacterium yomogidense</name>
    <dbReference type="NCBI Taxonomy" id="946573"/>
    <lineage>
        <taxon>Bacteria</taxon>
        <taxon>Bacillati</taxon>
        <taxon>Actinomycetota</taxon>
        <taxon>Actinomycetes</taxon>
        <taxon>Micrococcales</taxon>
        <taxon>Brevibacteriaceae</taxon>
        <taxon>Brevibacterium</taxon>
    </lineage>
</organism>
<dbReference type="InterPro" id="IPR036291">
    <property type="entry name" value="NAD(P)-bd_dom_sf"/>
</dbReference>
<dbReference type="NCBIfam" id="NF006133">
    <property type="entry name" value="PRK08278.1"/>
    <property type="match status" value="1"/>
</dbReference>
<evidence type="ECO:0000313" key="8">
    <source>
        <dbReference type="Proteomes" id="UP000196581"/>
    </source>
</evidence>
<dbReference type="PANTHER" id="PTHR42808:SF3">
    <property type="entry name" value="HYDROXYSTEROID DEHYDROGENASE-LIKE PROTEIN 2"/>
    <property type="match status" value="1"/>
</dbReference>
<evidence type="ECO:0000256" key="5">
    <source>
        <dbReference type="ARBA" id="ARBA00023140"/>
    </source>
</evidence>
<dbReference type="RefSeq" id="WP_373404787.1">
    <property type="nucleotide sequence ID" value="NZ_FWFF01000020.1"/>
</dbReference>
<evidence type="ECO:0000256" key="2">
    <source>
        <dbReference type="ARBA" id="ARBA00006484"/>
    </source>
</evidence>
<feature type="region of interest" description="Disordered" evidence="6">
    <location>
        <begin position="1"/>
        <end position="21"/>
    </location>
</feature>
<dbReference type="FunFam" id="3.40.50.720:FF:000301">
    <property type="entry name" value="Hydroxysteroid dehydrogenase like 2"/>
    <property type="match status" value="1"/>
</dbReference>
<dbReference type="GO" id="GO:0016491">
    <property type="term" value="F:oxidoreductase activity"/>
    <property type="evidence" value="ECO:0007669"/>
    <property type="project" value="UniProtKB-KW"/>
</dbReference>
<reference evidence="8" key="1">
    <citation type="submission" date="2017-02" db="EMBL/GenBank/DDBJ databases">
        <authorList>
            <person name="Dridi B."/>
        </authorList>
    </citation>
    <scope>NUCLEOTIDE SEQUENCE [LARGE SCALE GENOMIC DNA]</scope>
    <source>
        <strain evidence="8">B Co 03.10</strain>
    </source>
</reference>
<keyword evidence="3" id="KW-0521">NADP</keyword>